<comment type="caution">
    <text evidence="1">The sequence shown here is derived from an EMBL/GenBank/DDBJ whole genome shotgun (WGS) entry which is preliminary data.</text>
</comment>
<dbReference type="Proteomes" id="UP000092420">
    <property type="component" value="Unassembled WGS sequence"/>
</dbReference>
<protein>
    <submittedName>
        <fullName evidence="1">Uncharacterized protein</fullName>
    </submittedName>
</protein>
<reference evidence="1 2" key="1">
    <citation type="journal article" date="2016" name="ISME J.">
        <title>Chasing the elusive Euryarchaeota class WSA2: genomes reveal a uniquely fastidious methyl-reducing methanogen.</title>
        <authorList>
            <person name="Nobu M.K."/>
            <person name="Narihiro T."/>
            <person name="Kuroda K."/>
            <person name="Mei R."/>
            <person name="Liu W.T."/>
        </authorList>
    </citation>
    <scope>NUCLEOTIDE SEQUENCE [LARGE SCALE GENOMIC DNA]</scope>
    <source>
        <strain evidence="1">ADurb1013_Bin02101</strain>
    </source>
</reference>
<gene>
    <name evidence="1" type="ORF">AN188_00234</name>
</gene>
<evidence type="ECO:0000313" key="2">
    <source>
        <dbReference type="Proteomes" id="UP000092420"/>
    </source>
</evidence>
<name>A0A150JIV1_9EURY</name>
<dbReference type="EMBL" id="LNJB01000002">
    <property type="protein sequence ID" value="KYC55251.1"/>
    <property type="molecule type" value="Genomic_DNA"/>
</dbReference>
<organism evidence="1 2">
    <name type="scientific">Candidatus Methanofastidiosum methylothiophilum</name>
    <dbReference type="NCBI Taxonomy" id="1705564"/>
    <lineage>
        <taxon>Archaea</taxon>
        <taxon>Methanobacteriati</taxon>
        <taxon>Methanobacteriota</taxon>
        <taxon>Stenosarchaea group</taxon>
        <taxon>Candidatus Methanofastidiosia</taxon>
        <taxon>Candidatus Methanofastidiosales</taxon>
        <taxon>Candidatus Methanofastidiosaceae</taxon>
        <taxon>Candidatus Methanofastidiosum</taxon>
    </lineage>
</organism>
<proteinExistence type="predicted"/>
<sequence>MIRLKFLGGIELIQDIIAVAKKHYPEPITPALVAEESGCSTHTLSRQVRRMTEKRHNYPIKIEWKKDNIPRGRFYITYVPR</sequence>
<accession>A0A150JIV1</accession>
<accession>A0A150JDF9</accession>
<evidence type="ECO:0000313" key="1">
    <source>
        <dbReference type="EMBL" id="KYC55251.1"/>
    </source>
</evidence>
<dbReference type="Gene3D" id="1.10.10.60">
    <property type="entry name" value="Homeodomain-like"/>
    <property type="match status" value="1"/>
</dbReference>
<dbReference type="AlphaFoldDB" id="A0A150JIV1"/>